<feature type="compositionally biased region" description="Gly residues" evidence="9">
    <location>
        <begin position="821"/>
        <end position="848"/>
    </location>
</feature>
<keyword evidence="4" id="KW-0378">Hydrolase</keyword>
<proteinExistence type="inferred from homology"/>
<dbReference type="PROSITE" id="PS52005">
    <property type="entry name" value="CBM56"/>
    <property type="match status" value="2"/>
</dbReference>
<evidence type="ECO:0000256" key="10">
    <source>
        <dbReference type="SAM" id="SignalP"/>
    </source>
</evidence>
<feature type="signal peptide" evidence="10">
    <location>
        <begin position="1"/>
        <end position="24"/>
    </location>
</feature>
<dbReference type="GO" id="GO:0042973">
    <property type="term" value="F:glucan endo-1,3-beta-D-glucosidase activity"/>
    <property type="evidence" value="ECO:0007669"/>
    <property type="project" value="UniProtKB-EC"/>
</dbReference>
<dbReference type="Proteomes" id="UP000000466">
    <property type="component" value="Chromosome"/>
</dbReference>
<keyword evidence="10" id="KW-0732">Signal</keyword>
<dbReference type="Gene3D" id="2.70.98.30">
    <property type="entry name" value="Golgi alpha-mannosidase II, domain 4"/>
    <property type="match status" value="1"/>
</dbReference>
<evidence type="ECO:0000313" key="12">
    <source>
        <dbReference type="EMBL" id="AFV00792.1"/>
    </source>
</evidence>
<dbReference type="PANTHER" id="PTHR31983:SF0">
    <property type="entry name" value="GLUCAN ENDO-1,3-BETA-D-GLUCOSIDASE 2"/>
    <property type="match status" value="1"/>
</dbReference>
<dbReference type="GO" id="GO:0000272">
    <property type="term" value="P:polysaccharide catabolic process"/>
    <property type="evidence" value="ECO:0007669"/>
    <property type="project" value="UniProtKB-KW"/>
</dbReference>
<comment type="catalytic activity">
    <reaction evidence="1">
        <text>Hydrolysis of (1-&gt;3)-beta-D-glucosidic linkages in (1-&gt;3)-beta-D-glucans.</text>
        <dbReference type="EC" id="3.2.1.39"/>
    </reaction>
</comment>
<dbReference type="Pfam" id="PF17652">
    <property type="entry name" value="Glyco_hydro81C"/>
    <property type="match status" value="1"/>
</dbReference>
<comment type="similarity">
    <text evidence="2">Belongs to the glycosyl hydrolase 81 family.</text>
</comment>
<dbReference type="HOGENOM" id="CLU_005482_1_1_6"/>
<dbReference type="STRING" id="1117647.M5M_18315"/>
<evidence type="ECO:0000256" key="3">
    <source>
        <dbReference type="ARBA" id="ARBA00012780"/>
    </source>
</evidence>
<dbReference type="Pfam" id="PF22184">
    <property type="entry name" value="CBM_56"/>
    <property type="match status" value="2"/>
</dbReference>
<evidence type="ECO:0000256" key="4">
    <source>
        <dbReference type="ARBA" id="ARBA00022801"/>
    </source>
</evidence>
<feature type="region of interest" description="Disordered" evidence="9">
    <location>
        <begin position="801"/>
        <end position="848"/>
    </location>
</feature>
<dbReference type="RefSeq" id="WP_015048942.1">
    <property type="nucleotide sequence ID" value="NC_018868.3"/>
</dbReference>
<dbReference type="AlphaFoldDB" id="K4KP48"/>
<keyword evidence="7" id="KW-0961">Cell wall biogenesis/degradation</keyword>
<feature type="domain" description="CBM56" evidence="11">
    <location>
        <begin position="846"/>
        <end position="934"/>
    </location>
</feature>
<keyword evidence="8" id="KW-0624">Polysaccharide degradation</keyword>
<evidence type="ECO:0000256" key="2">
    <source>
        <dbReference type="ARBA" id="ARBA00010730"/>
    </source>
</evidence>
<gene>
    <name evidence="12" type="ordered locus">M5M_18315</name>
</gene>
<feature type="domain" description="CBM56" evidence="11">
    <location>
        <begin position="947"/>
        <end position="1036"/>
    </location>
</feature>
<dbReference type="GO" id="GO:0030246">
    <property type="term" value="F:carbohydrate binding"/>
    <property type="evidence" value="ECO:0007669"/>
    <property type="project" value="UniProtKB-UniRule"/>
</dbReference>
<keyword evidence="6" id="KW-0326">Glycosidase</keyword>
<sequence>MKITKRNLRVASAFAALLSAPVFAALTPVGAGNISDTINTASHRCVIDHGTWIWNAGVVEPGVSGCNPIGAPTPRFPQVQDQAANQPTMTHRWWGSVSFMGEHGINDPAGAGYLTPDPFAVRISNRGARLGGIPAALSTNASQTVSTIPDPFAEVFDGIAVGNSQHGNLQARLSNYSDGSVTVAWSDGATRVMEATFVHGSPYAYFTVQSGQLQLRTKAANGGERGVFHQDGNSLGVWTDVAGIRNHFLAVVPSGNSFSGVNGQTVTLSGNRLTLAWLPTAPDANVINLLKAHALKPVDEVRIDYAVDHNSQAVTVTHSYRYQGQAQTTLAGLLPMAWKRSNQPLTGYATRSARGVTRFAETHQFSYTLPFVGLLPSLPAFGNYDQAALAALVREFTDRPQSEWNTATDTYWAGKNYGKVAELAALARSHGLIAEADQLVGWLKGELEDWFRADTNGSLDVSKYFVYDANWNTLLGFDESFGAQQQLNDHHFHYGYFVRAAAEICRVDRSWCGDNAWGPMVELLIRDYAGGRNDALFPYLRNFDPANGFSWASGHANFVQGNNNESTSEAANAYGAMVLYGLITGNEAIRDRGVYLHASSTNAYWEYWNNIDRYRGMGGNRDNFDPAYPKLTTSIIWGSGHVFSTWFSGAYAHILGIQGLPLSPLVLHIGQEADYLRDYVALGLSESSNGKPSGLVDDQWRDVWWNIWAMTDAEAAFADFQSYGTGYAPEAGETKAHTYQWLQAFRQLGQVAAVPASSPAAAAFRKAGVTTYVAYNYGNSYQYVTFADGMALSVAPHSFRIRRSGDAPDQPGQQTPADGVVNGGTGGGGDNGGGNDGGGNDGGGNDGGGTPTDCSNGCATESGASLILSLTRGDIVDLHFRVNGGAQQNLRMTATSAGWTYEIASLNAFDQVDYSFTVITAGVGEDIGWRTHTFNGTGGGDGSGGGNGGEPPAPDCLNGCALSVSGGVLFAADEADIADVHYKVNGGAQQNVRMQREATGWRYQVTGLQPGDQVSYSFTLITNGVGRDTGWAQHTVTN</sequence>
<evidence type="ECO:0000259" key="11">
    <source>
        <dbReference type="PROSITE" id="PS52005"/>
    </source>
</evidence>
<dbReference type="GO" id="GO:0052861">
    <property type="term" value="F:endo-1,3(4)-beta-glucanase activity"/>
    <property type="evidence" value="ECO:0007669"/>
    <property type="project" value="InterPro"/>
</dbReference>
<organism evidence="12 13">
    <name type="scientific">Simiduia agarivorans (strain DSM 21679 / JCM 13881 / BCRC 17597 / SA1)</name>
    <dbReference type="NCBI Taxonomy" id="1117647"/>
    <lineage>
        <taxon>Bacteria</taxon>
        <taxon>Pseudomonadati</taxon>
        <taxon>Pseudomonadota</taxon>
        <taxon>Gammaproteobacteria</taxon>
        <taxon>Cellvibrionales</taxon>
        <taxon>Cellvibrionaceae</taxon>
        <taxon>Simiduia</taxon>
    </lineage>
</organism>
<reference evidence="12 13" key="1">
    <citation type="journal article" date="2013" name="Genome Announc.">
        <title>Complete genome sequence of Simiduia agarivorans SA1(T), a marine bacterium able to degrade a variety of polysaccharides.</title>
        <authorList>
            <person name="Lin S.Y."/>
            <person name="Shieh W.Y."/>
            <person name="Chen J.S."/>
            <person name="Tang S.L."/>
        </authorList>
    </citation>
    <scope>NUCLEOTIDE SEQUENCE [LARGE SCALE GENOMIC DNA]</scope>
    <source>
        <strain evidence="13">DSM 21679 / JCM 13881 / BCRC 17597 / SA1</strain>
    </source>
</reference>
<dbReference type="PROSITE" id="PS52008">
    <property type="entry name" value="GH81"/>
    <property type="match status" value="1"/>
</dbReference>
<evidence type="ECO:0000256" key="1">
    <source>
        <dbReference type="ARBA" id="ARBA00000382"/>
    </source>
</evidence>
<dbReference type="InterPro" id="IPR005200">
    <property type="entry name" value="Endo-beta-glucanase"/>
</dbReference>
<keyword evidence="5" id="KW-0119">Carbohydrate metabolism</keyword>
<dbReference type="eggNOG" id="COG5498">
    <property type="taxonomic scope" value="Bacteria"/>
</dbReference>
<evidence type="ECO:0000256" key="9">
    <source>
        <dbReference type="SAM" id="MobiDB-lite"/>
    </source>
</evidence>
<dbReference type="KEGG" id="saga:M5M_18315"/>
<dbReference type="EC" id="3.2.1.39" evidence="3"/>
<protein>
    <recommendedName>
        <fullName evidence="3">glucan endo-1,3-beta-D-glucosidase</fullName>
        <ecNumber evidence="3">3.2.1.39</ecNumber>
    </recommendedName>
</protein>
<evidence type="ECO:0000256" key="8">
    <source>
        <dbReference type="ARBA" id="ARBA00023326"/>
    </source>
</evidence>
<accession>K4KP48</accession>
<evidence type="ECO:0000256" key="6">
    <source>
        <dbReference type="ARBA" id="ARBA00023295"/>
    </source>
</evidence>
<feature type="chain" id="PRO_5003878285" description="glucan endo-1,3-beta-D-glucosidase" evidence="10">
    <location>
        <begin position="25"/>
        <end position="1038"/>
    </location>
</feature>
<dbReference type="GO" id="GO:0071555">
    <property type="term" value="P:cell wall organization"/>
    <property type="evidence" value="ECO:0007669"/>
    <property type="project" value="UniProtKB-KW"/>
</dbReference>
<dbReference type="PANTHER" id="PTHR31983">
    <property type="entry name" value="ENDO-1,3(4)-BETA-GLUCANASE 1"/>
    <property type="match status" value="1"/>
</dbReference>
<keyword evidence="13" id="KW-1185">Reference proteome</keyword>
<evidence type="ECO:0000256" key="5">
    <source>
        <dbReference type="ARBA" id="ARBA00023277"/>
    </source>
</evidence>
<evidence type="ECO:0000313" key="13">
    <source>
        <dbReference type="Proteomes" id="UP000000466"/>
    </source>
</evidence>
<evidence type="ECO:0000256" key="7">
    <source>
        <dbReference type="ARBA" id="ARBA00023316"/>
    </source>
</evidence>
<name>K4KP48_SIMAS</name>
<dbReference type="InterPro" id="IPR047569">
    <property type="entry name" value="CBM56"/>
</dbReference>
<dbReference type="EMBL" id="CP003746">
    <property type="protein sequence ID" value="AFV00792.1"/>
    <property type="molecule type" value="Genomic_DNA"/>
</dbReference>
<dbReference type="InterPro" id="IPR040720">
    <property type="entry name" value="GH81_C"/>
</dbReference>
<dbReference type="OrthoDB" id="5480482at2"/>